<organism evidence="1 2">
    <name type="scientific">Anopheles atroparvus</name>
    <name type="common">European mosquito</name>
    <dbReference type="NCBI Taxonomy" id="41427"/>
    <lineage>
        <taxon>Eukaryota</taxon>
        <taxon>Metazoa</taxon>
        <taxon>Ecdysozoa</taxon>
        <taxon>Arthropoda</taxon>
        <taxon>Hexapoda</taxon>
        <taxon>Insecta</taxon>
        <taxon>Pterygota</taxon>
        <taxon>Neoptera</taxon>
        <taxon>Endopterygota</taxon>
        <taxon>Diptera</taxon>
        <taxon>Nematocera</taxon>
        <taxon>Culicoidea</taxon>
        <taxon>Culicidae</taxon>
        <taxon>Anophelinae</taxon>
        <taxon>Anopheles</taxon>
    </lineage>
</organism>
<keyword evidence="2" id="KW-1185">Reference proteome</keyword>
<reference evidence="1" key="1">
    <citation type="submission" date="2024-04" db="UniProtKB">
        <authorList>
            <consortium name="EnsemblMetazoa"/>
        </authorList>
    </citation>
    <scope>IDENTIFICATION</scope>
    <source>
        <strain evidence="1">EBRO</strain>
    </source>
</reference>
<dbReference type="Proteomes" id="UP000075880">
    <property type="component" value="Unassembled WGS sequence"/>
</dbReference>
<dbReference type="EnsemblMetazoa" id="ENSAATROPT004116">
    <property type="protein sequence ID" value="ENSAATROPP003950"/>
    <property type="gene ID" value="ENSAATROPG003259"/>
</dbReference>
<evidence type="ECO:0000313" key="2">
    <source>
        <dbReference type="Proteomes" id="UP000075880"/>
    </source>
</evidence>
<protein>
    <submittedName>
        <fullName evidence="1">Uncharacterized protein</fullName>
    </submittedName>
</protein>
<proteinExistence type="predicted"/>
<name>A0AAG5CYT0_ANOAO</name>
<dbReference type="AlphaFoldDB" id="A0AAG5CYT0"/>
<sequence length="118" mass="13185">MKVYTNVLPCGGCELNTEFDAIRWRGKGCSHDPQCFSPGEAFLCIPVPTVAHQRVGAVGRQDRNVDRGRVVRDAESAVLRFVLRMVEPDDARDRTGDHAEGVLKHDIVHRTAQPVHRN</sequence>
<accession>A0AAG5CYT0</accession>
<evidence type="ECO:0000313" key="1">
    <source>
        <dbReference type="EnsemblMetazoa" id="ENSAATROPP003950"/>
    </source>
</evidence>